<dbReference type="PANTHER" id="PTHR30437:SF5">
    <property type="entry name" value="REGULATOR OF NUCLEOSIDE DIPHOSPHATE KINASE"/>
    <property type="match status" value="1"/>
</dbReference>
<reference evidence="4" key="1">
    <citation type="submission" date="2017-04" db="EMBL/GenBank/DDBJ databases">
        <authorList>
            <person name="Varghese N."/>
            <person name="Submissions S."/>
        </authorList>
    </citation>
    <scope>NUCLEOTIDE SEQUENCE [LARGE SCALE GENOMIC DNA]</scope>
    <source>
        <strain evidence="4">B4P</strain>
    </source>
</reference>
<dbReference type="GO" id="GO:0032784">
    <property type="term" value="P:regulation of DNA-templated transcription elongation"/>
    <property type="evidence" value="ECO:0007669"/>
    <property type="project" value="InterPro"/>
</dbReference>
<dbReference type="GO" id="GO:0006354">
    <property type="term" value="P:DNA-templated transcription elongation"/>
    <property type="evidence" value="ECO:0007669"/>
    <property type="project" value="TreeGrafter"/>
</dbReference>
<dbReference type="STRING" id="464029.SAMN02982989_5112"/>
<keyword evidence="4" id="KW-1185">Reference proteome</keyword>
<keyword evidence="3" id="KW-0418">Kinase</keyword>
<protein>
    <submittedName>
        <fullName evidence="3">Regulator of nucleoside diphosphate kinase</fullName>
    </submittedName>
</protein>
<name>A0A1X7D778_9HYPH</name>
<dbReference type="PANTHER" id="PTHR30437">
    <property type="entry name" value="TRANSCRIPTION ELONGATION FACTOR GREA"/>
    <property type="match status" value="1"/>
</dbReference>
<dbReference type="SUPFAM" id="SSF54534">
    <property type="entry name" value="FKBP-like"/>
    <property type="match status" value="1"/>
</dbReference>
<dbReference type="Gene3D" id="3.10.50.30">
    <property type="entry name" value="Transcription elongation factor, GreA/GreB, C-terminal domain"/>
    <property type="match status" value="1"/>
</dbReference>
<dbReference type="RefSeq" id="WP_085420483.1">
    <property type="nucleotide sequence ID" value="NZ_FXAF01000002.1"/>
</dbReference>
<dbReference type="InterPro" id="IPR029462">
    <property type="entry name" value="Rnk_N"/>
</dbReference>
<dbReference type="Gene3D" id="1.10.286.20">
    <property type="match status" value="1"/>
</dbReference>
<dbReference type="InterPro" id="IPR001437">
    <property type="entry name" value="Tscrpt_elong_fac_GreA/B_C"/>
</dbReference>
<organism evidence="3 4">
    <name type="scientific">Xaviernesmea oryzae</name>
    <dbReference type="NCBI Taxonomy" id="464029"/>
    <lineage>
        <taxon>Bacteria</taxon>
        <taxon>Pseudomonadati</taxon>
        <taxon>Pseudomonadota</taxon>
        <taxon>Alphaproteobacteria</taxon>
        <taxon>Hyphomicrobiales</taxon>
        <taxon>Rhizobiaceae</taxon>
        <taxon>Rhizobium/Agrobacterium group</taxon>
        <taxon>Xaviernesmea</taxon>
    </lineage>
</organism>
<sequence>MENLQSDASKPLIIVAETDYTRLTGLAQGALERFPEVADELLVELERACVMLDDQLASNIIRMGSTATYKTETGEERTVTLVYPGEADIAAGRISILTPIGVALLGLGPGQSISWQARDGSHHRLTIKDVKAT</sequence>
<dbReference type="NCBIfam" id="NF004396">
    <property type="entry name" value="PRK05753.1"/>
    <property type="match status" value="1"/>
</dbReference>
<evidence type="ECO:0000313" key="4">
    <source>
        <dbReference type="Proteomes" id="UP000192903"/>
    </source>
</evidence>
<dbReference type="InterPro" id="IPR036953">
    <property type="entry name" value="GreA/GreB_C_sf"/>
</dbReference>
<dbReference type="EMBL" id="FXAF01000002">
    <property type="protein sequence ID" value="SMF09784.1"/>
    <property type="molecule type" value="Genomic_DNA"/>
</dbReference>
<dbReference type="Pfam" id="PF01272">
    <property type="entry name" value="GreA_GreB"/>
    <property type="match status" value="1"/>
</dbReference>
<evidence type="ECO:0000259" key="1">
    <source>
        <dbReference type="Pfam" id="PF01272"/>
    </source>
</evidence>
<dbReference type="GO" id="GO:0003677">
    <property type="term" value="F:DNA binding"/>
    <property type="evidence" value="ECO:0007669"/>
    <property type="project" value="InterPro"/>
</dbReference>
<dbReference type="GO" id="GO:0070063">
    <property type="term" value="F:RNA polymerase binding"/>
    <property type="evidence" value="ECO:0007669"/>
    <property type="project" value="InterPro"/>
</dbReference>
<feature type="domain" description="Transcription elongation factor GreA/GreB C-terminal" evidence="1">
    <location>
        <begin position="59"/>
        <end position="131"/>
    </location>
</feature>
<dbReference type="OrthoDB" id="192847at2"/>
<keyword evidence="3" id="KW-0808">Transferase</keyword>
<dbReference type="Pfam" id="PF14760">
    <property type="entry name" value="Rnk_N"/>
    <property type="match status" value="1"/>
</dbReference>
<dbReference type="AlphaFoldDB" id="A0A1X7D778"/>
<dbReference type="GO" id="GO:0016301">
    <property type="term" value="F:kinase activity"/>
    <property type="evidence" value="ECO:0007669"/>
    <property type="project" value="UniProtKB-KW"/>
</dbReference>
<gene>
    <name evidence="3" type="ORF">SAMN02982989_5112</name>
</gene>
<dbReference type="InterPro" id="IPR023459">
    <property type="entry name" value="Tscrpt_elong_fac_GreA/B_fam"/>
</dbReference>
<proteinExistence type="predicted"/>
<accession>A0A1X7D778</accession>
<evidence type="ECO:0000313" key="3">
    <source>
        <dbReference type="EMBL" id="SMF09784.1"/>
    </source>
</evidence>
<evidence type="ECO:0000259" key="2">
    <source>
        <dbReference type="Pfam" id="PF14760"/>
    </source>
</evidence>
<feature type="domain" description="Regulator of nucleoside diphosphate kinase N-terminal" evidence="2">
    <location>
        <begin position="11"/>
        <end position="49"/>
    </location>
</feature>
<dbReference type="Proteomes" id="UP000192903">
    <property type="component" value="Unassembled WGS sequence"/>
</dbReference>